<gene>
    <name evidence="1" type="ORF">ACFSF0_00310</name>
</gene>
<name>A0ABW4KLZ6_9BURK</name>
<dbReference type="PANTHER" id="PTHR30143:SF0">
    <property type="entry name" value="2-KETO-4-PENTENOATE HYDRATASE"/>
    <property type="match status" value="1"/>
</dbReference>
<dbReference type="InterPro" id="IPR050772">
    <property type="entry name" value="Hydratase-Decarb/MhpD_sf"/>
</dbReference>
<dbReference type="PANTHER" id="PTHR30143">
    <property type="entry name" value="ACID HYDRATASE"/>
    <property type="match status" value="1"/>
</dbReference>
<evidence type="ECO:0000313" key="2">
    <source>
        <dbReference type="Proteomes" id="UP001597304"/>
    </source>
</evidence>
<evidence type="ECO:0000313" key="1">
    <source>
        <dbReference type="EMBL" id="MFD1709040.1"/>
    </source>
</evidence>
<proteinExistence type="predicted"/>
<protein>
    <submittedName>
        <fullName evidence="1">2-keto-4-pentenoate hydratase</fullName>
    </submittedName>
</protein>
<reference evidence="2" key="1">
    <citation type="journal article" date="2019" name="Int. J. Syst. Evol. Microbiol.">
        <title>The Global Catalogue of Microorganisms (GCM) 10K type strain sequencing project: providing services to taxonomists for standard genome sequencing and annotation.</title>
        <authorList>
            <consortium name="The Broad Institute Genomics Platform"/>
            <consortium name="The Broad Institute Genome Sequencing Center for Infectious Disease"/>
            <person name="Wu L."/>
            <person name="Ma J."/>
        </authorList>
    </citation>
    <scope>NUCLEOTIDE SEQUENCE [LARGE SCALE GENOMIC DNA]</scope>
    <source>
        <strain evidence="2">LMG 29247</strain>
    </source>
</reference>
<keyword evidence="2" id="KW-1185">Reference proteome</keyword>
<dbReference type="SUPFAM" id="SSF56529">
    <property type="entry name" value="FAH"/>
    <property type="match status" value="1"/>
</dbReference>
<comment type="caution">
    <text evidence="1">The sequence shown here is derived from an EMBL/GenBank/DDBJ whole genome shotgun (WGS) entry which is preliminary data.</text>
</comment>
<dbReference type="InterPro" id="IPR036663">
    <property type="entry name" value="Fumarylacetoacetase_C_sf"/>
</dbReference>
<organism evidence="1 2">
    <name type="scientific">Ottowia flava</name>
    <dbReference type="NCBI Taxonomy" id="2675430"/>
    <lineage>
        <taxon>Bacteria</taxon>
        <taxon>Pseudomonadati</taxon>
        <taxon>Pseudomonadota</taxon>
        <taxon>Betaproteobacteria</taxon>
        <taxon>Burkholderiales</taxon>
        <taxon>Comamonadaceae</taxon>
        <taxon>Ottowia</taxon>
    </lineage>
</organism>
<dbReference type="Gene3D" id="3.90.850.10">
    <property type="entry name" value="Fumarylacetoacetase-like, C-terminal domain"/>
    <property type="match status" value="1"/>
</dbReference>
<dbReference type="Proteomes" id="UP001597304">
    <property type="component" value="Unassembled WGS sequence"/>
</dbReference>
<accession>A0ABW4KLZ6</accession>
<dbReference type="EMBL" id="JBHUEJ010000002">
    <property type="protein sequence ID" value="MFD1709040.1"/>
    <property type="molecule type" value="Genomic_DNA"/>
</dbReference>
<dbReference type="RefSeq" id="WP_255507812.1">
    <property type="nucleotide sequence ID" value="NZ_JBHUEJ010000002.1"/>
</dbReference>
<sequence>MTSEASTGRAPSAEQLLAWADGGTHWPASVATPAFADVPAAYQTALALRALRQARGEQPRGFKIGFTNRNIWPIYQVFAPIWGTVWDSTLRFTDAQGAGTLSLQATCEPRLEPELVFAFRHTPPAGANLAQLFDALDWLAPGVEIVQSHRPHWRFAAAAETVADGALHARLLVGPRIAVRDFAGSAAELQQKLAEAELTLIGPNGQSAESGRGANVLDDPLQALHHFLTELRQCPGAPDVQPGDVVTTGTWTDAWPVAPGERWRVRYSAPLGQLDVRFS</sequence>